<dbReference type="AlphaFoldDB" id="Q7D4Y1"/>
<dbReference type="Proteomes" id="UP000001020">
    <property type="component" value="Chromosome"/>
</dbReference>
<dbReference type="EMBL" id="AE000516">
    <property type="protein sequence ID" value="AAK48218.1"/>
    <property type="molecule type" value="Genomic_DNA"/>
</dbReference>
<organism evidence="2 3">
    <name type="scientific">Mycobacterium tuberculosis (strain CDC 1551 / Oshkosh)</name>
    <dbReference type="NCBI Taxonomy" id="83331"/>
    <lineage>
        <taxon>Bacteria</taxon>
        <taxon>Bacillati</taxon>
        <taxon>Actinomycetota</taxon>
        <taxon>Actinomycetes</taxon>
        <taxon>Mycobacteriales</taxon>
        <taxon>Mycobacteriaceae</taxon>
        <taxon>Mycobacterium</taxon>
        <taxon>Mycobacterium tuberculosis complex</taxon>
    </lineage>
</organism>
<proteinExistence type="predicted"/>
<dbReference type="KEGG" id="mtc:MT3854"/>
<sequence>MGPEPAQSRERHMQSMSFDPAVADIGSQVVNNAFQGLQAGAVAWVSLSSLLPAGAEEVSAWAVTAFTTAATGLLALNQAAQEELRKAGEVFTAIARMYSDADVRAAACLLEAIPRPGQTLARE</sequence>
<dbReference type="InterPro" id="IPR000084">
    <property type="entry name" value="PE-PGRS_N"/>
</dbReference>
<reference evidence="2 3" key="1">
    <citation type="journal article" date="2002" name="J. Bacteriol.">
        <title>Whole-genome comparison of Mycobacterium tuberculosis clinical and laboratory strains.</title>
        <authorList>
            <person name="Fleischmann R.D."/>
            <person name="Alland D."/>
            <person name="Eisen J.A."/>
            <person name="Carpenter L."/>
            <person name="White O."/>
            <person name="Peterson J."/>
            <person name="DeBoy R."/>
            <person name="Dodson R."/>
            <person name="Gwinn M."/>
            <person name="Haft D."/>
            <person name="Hickey E."/>
            <person name="Kolonay J.F."/>
            <person name="Nelson W.C."/>
            <person name="Umayam L.A."/>
            <person name="Ermolaeva M."/>
            <person name="Salzberg S.L."/>
            <person name="Delcher A."/>
            <person name="Utterback T."/>
            <person name="Weidman J."/>
            <person name="Khouri H."/>
            <person name="Gill J."/>
            <person name="Mikula A."/>
            <person name="Bishai W."/>
            <person name="Jacobs Jr W.R.Jr."/>
            <person name="Venter J.C."/>
            <person name="Fraser C.M."/>
        </authorList>
    </citation>
    <scope>NUCLEOTIDE SEQUENCE [LARGE SCALE GENOMIC DNA]</scope>
    <source>
        <strain evidence="3">CDC 1551 / Oshkosh</strain>
    </source>
</reference>
<feature type="domain" description="PE" evidence="1">
    <location>
        <begin position="16"/>
        <end position="103"/>
    </location>
</feature>
<evidence type="ECO:0000313" key="2">
    <source>
        <dbReference type="EMBL" id="AAK48218.1"/>
    </source>
</evidence>
<protein>
    <submittedName>
        <fullName evidence="2">PE family protein</fullName>
    </submittedName>
</protein>
<evidence type="ECO:0000313" key="3">
    <source>
        <dbReference type="Proteomes" id="UP000001020"/>
    </source>
</evidence>
<gene>
    <name evidence="2" type="ordered locus">MT3854</name>
</gene>
<keyword evidence="3" id="KW-1185">Reference proteome</keyword>
<accession>Q7D4Y1</accession>
<dbReference type="Pfam" id="PF00934">
    <property type="entry name" value="PE"/>
    <property type="match status" value="1"/>
</dbReference>
<evidence type="ECO:0000259" key="1">
    <source>
        <dbReference type="Pfam" id="PF00934"/>
    </source>
</evidence>
<name>Q7D4Y1_MYCTO</name>
<dbReference type="HOGENOM" id="CLU_173258_0_0_11"/>